<accession>A0A191WEZ5</accession>
<proteinExistence type="predicted"/>
<dbReference type="RefSeq" id="WP_067875737.1">
    <property type="nucleotide sequence ID" value="NZ_CP013979.1"/>
</dbReference>
<dbReference type="OrthoDB" id="5123954at2"/>
<keyword evidence="2" id="KW-1185">Reference proteome</keyword>
<dbReference type="EMBL" id="CP013979">
    <property type="protein sequence ID" value="ANJ26797.1"/>
    <property type="molecule type" value="Genomic_DNA"/>
</dbReference>
<reference evidence="2" key="2">
    <citation type="submission" date="2016-01" db="EMBL/GenBank/DDBJ databases">
        <title>Complete genome sequence of Agromyces aureus AR33T and comparison with related organisms.</title>
        <authorList>
            <person name="Corretto E."/>
            <person name="Antonielli L."/>
            <person name="Sessitsch A."/>
            <person name="Brader G."/>
        </authorList>
    </citation>
    <scope>NUCLEOTIDE SEQUENCE [LARGE SCALE GENOMIC DNA]</scope>
    <source>
        <strain evidence="2">AR33</strain>
    </source>
</reference>
<dbReference type="KEGG" id="agy:ATC03_08790"/>
<evidence type="ECO:0000313" key="1">
    <source>
        <dbReference type="EMBL" id="ANJ26797.1"/>
    </source>
</evidence>
<organism evidence="1 2">
    <name type="scientific">Agromyces aureus</name>
    <dbReference type="NCBI Taxonomy" id="453304"/>
    <lineage>
        <taxon>Bacteria</taxon>
        <taxon>Bacillati</taxon>
        <taxon>Actinomycetota</taxon>
        <taxon>Actinomycetes</taxon>
        <taxon>Micrococcales</taxon>
        <taxon>Microbacteriaceae</taxon>
        <taxon>Agromyces</taxon>
    </lineage>
</organism>
<evidence type="ECO:0000313" key="2">
    <source>
        <dbReference type="Proteomes" id="UP000078437"/>
    </source>
</evidence>
<reference evidence="1 2" key="1">
    <citation type="journal article" date="2016" name="Int. J. Syst. Evol. Microbiol.">
        <title>Agromyces aureus sp. nov., isolated from the rhizosphere of Salix caprea L. grown in a heavy-metal-contaminated soil.</title>
        <authorList>
            <person name="Corretto E."/>
            <person name="Antonielli L."/>
            <person name="Sessitsch A."/>
            <person name="Compant S."/>
            <person name="Gorfer M."/>
            <person name="Kuffner M."/>
            <person name="Brader G."/>
        </authorList>
    </citation>
    <scope>NUCLEOTIDE SEQUENCE [LARGE SCALE GENOMIC DNA]</scope>
    <source>
        <strain evidence="1 2">AR33</strain>
    </source>
</reference>
<name>A0A191WEZ5_9MICO</name>
<protein>
    <submittedName>
        <fullName evidence="1">Uncharacterized protein</fullName>
    </submittedName>
</protein>
<dbReference type="AlphaFoldDB" id="A0A191WEZ5"/>
<gene>
    <name evidence="1" type="ORF">ATC03_08790</name>
</gene>
<dbReference type="STRING" id="453304.ATC03_08790"/>
<dbReference type="Proteomes" id="UP000078437">
    <property type="component" value="Chromosome"/>
</dbReference>
<sequence>MTQRIWYNADVDYIGAVGISSVREMAELAVKEPDITDALGLHEVEDPTVEQVEEVLNELNIEASRVPAAVLHNERWDGVIATIPLDAKPGSGYVKVLGTNL</sequence>